<dbReference type="InterPro" id="IPR006671">
    <property type="entry name" value="Cyclin_N"/>
</dbReference>
<feature type="region of interest" description="Disordered" evidence="1">
    <location>
        <begin position="661"/>
        <end position="691"/>
    </location>
</feature>
<reference evidence="3 4" key="1">
    <citation type="journal article" date="2015" name="Genome Biol. Evol.">
        <title>Phylogenomic analyses indicate that early fungi evolved digesting cell walls of algal ancestors of land plants.</title>
        <authorList>
            <person name="Chang Y."/>
            <person name="Wang S."/>
            <person name="Sekimoto S."/>
            <person name="Aerts A.L."/>
            <person name="Choi C."/>
            <person name="Clum A."/>
            <person name="LaButti K.M."/>
            <person name="Lindquist E.A."/>
            <person name="Yee Ngan C."/>
            <person name="Ohm R.A."/>
            <person name="Salamov A.A."/>
            <person name="Grigoriev I.V."/>
            <person name="Spatafora J.W."/>
            <person name="Berbee M.L."/>
        </authorList>
    </citation>
    <scope>NUCLEOTIDE SEQUENCE [LARGE SCALE GENOMIC DNA]</scope>
    <source>
        <strain evidence="3 4">NRRL 1564</strain>
    </source>
</reference>
<feature type="region of interest" description="Disordered" evidence="1">
    <location>
        <begin position="30"/>
        <end position="60"/>
    </location>
</feature>
<dbReference type="AlphaFoldDB" id="A0A2G5BIU8"/>
<dbReference type="SUPFAM" id="SSF47954">
    <property type="entry name" value="Cyclin-like"/>
    <property type="match status" value="1"/>
</dbReference>
<dbReference type="Proteomes" id="UP000242474">
    <property type="component" value="Unassembled WGS sequence"/>
</dbReference>
<evidence type="ECO:0000313" key="3">
    <source>
        <dbReference type="EMBL" id="PIA18950.1"/>
    </source>
</evidence>
<protein>
    <recommendedName>
        <fullName evidence="2">Cyclin N-terminal domain-containing protein</fullName>
    </recommendedName>
</protein>
<dbReference type="PANTHER" id="PTHR15615:SF108">
    <property type="entry name" value="PROTEIN CNPPD1"/>
    <property type="match status" value="1"/>
</dbReference>
<organism evidence="3 4">
    <name type="scientific">Coemansia reversa (strain ATCC 12441 / NRRL 1564)</name>
    <dbReference type="NCBI Taxonomy" id="763665"/>
    <lineage>
        <taxon>Eukaryota</taxon>
        <taxon>Fungi</taxon>
        <taxon>Fungi incertae sedis</taxon>
        <taxon>Zoopagomycota</taxon>
        <taxon>Kickxellomycotina</taxon>
        <taxon>Kickxellomycetes</taxon>
        <taxon>Kickxellales</taxon>
        <taxon>Kickxellaceae</taxon>
        <taxon>Coemansia</taxon>
    </lineage>
</organism>
<feature type="domain" description="Cyclin N-terminal" evidence="2">
    <location>
        <begin position="116"/>
        <end position="209"/>
    </location>
</feature>
<evidence type="ECO:0000259" key="2">
    <source>
        <dbReference type="Pfam" id="PF00134"/>
    </source>
</evidence>
<feature type="compositionally biased region" description="Low complexity" evidence="1">
    <location>
        <begin position="31"/>
        <end position="46"/>
    </location>
</feature>
<evidence type="ECO:0000256" key="1">
    <source>
        <dbReference type="SAM" id="MobiDB-lite"/>
    </source>
</evidence>
<name>A0A2G5BIU8_COERN</name>
<dbReference type="InterPro" id="IPR013922">
    <property type="entry name" value="Cyclin_PHO80-like"/>
</dbReference>
<dbReference type="GO" id="GO:0016538">
    <property type="term" value="F:cyclin-dependent protein serine/threonine kinase regulator activity"/>
    <property type="evidence" value="ECO:0007669"/>
    <property type="project" value="TreeGrafter"/>
</dbReference>
<dbReference type="GO" id="GO:0000307">
    <property type="term" value="C:cyclin-dependent protein kinase holoenzyme complex"/>
    <property type="evidence" value="ECO:0007669"/>
    <property type="project" value="TreeGrafter"/>
</dbReference>
<feature type="compositionally biased region" description="Polar residues" evidence="1">
    <location>
        <begin position="670"/>
        <end position="686"/>
    </location>
</feature>
<sequence length="765" mass="81900">MISSTTVHALAERKTKNLLSMRPSWMKKEAAAAAGSEAGQQSPASSKIRELTTSGRSKPKALSRSRIRELLTLAVIRLMERMIAELFPCANDGESGDGLGSKSDAAANGPLPSFEEFLKHICRRTRTPLTCMCLALLYLTRLRANHPRSRGSPGSSYRLALSSLCVATKYLYDDAYHTCSWVQVSMGLFNQREVNQMEMEFMYFLHYQLGVTPTEWNQWVATLEAKLVSRWQENGKADVIYGFGLFLSYECCESSAQEAVRDVAWGEGGKSLLALLDNAIHFSQDVDPAKCSPSADSAVTDATCMPTPDPNTWFRIRSPALSGTPYAGVDTAVTTAIAGSSASITPTTAQFTDIAILGDDFPASNSQQQQSYVRHSYVDNRGFSPRLQKYATVAANASAFAVRPGSSCSVPGTYAAASFTNTSGHRGMYLSTSNTVRTGHRHVSESGAQSWAPHGSSRLVSQAGSESAMAGDLQGSNHIKTTTSPFEVLTGGTVETSHTCPSNSKNSIGGRVSSVRTYNGSVKGLTHTSRQYPHYGADHRLSAIARGALSSSGYSDMSFDVTDGQVMAGHAKDMFMCGQGRGTINMTGEGIRSNGATRSCSGYTSNTCSETEIGQMDSHSSDITHRLMPQRDSGMGLIAASRITLPADALQSHQQCSRNKYLGGGVVGPNSRNVVSPKSSTSSLQGNGPRHSWRYSGRHSAAHFAQKLRSLAAFSWTSGGAAAKNTDGAISASSTCSSGQQECYSNHGYHTMHLDASSCSSHIQT</sequence>
<dbReference type="EMBL" id="KZ303488">
    <property type="protein sequence ID" value="PIA18950.1"/>
    <property type="molecule type" value="Genomic_DNA"/>
</dbReference>
<proteinExistence type="predicted"/>
<dbReference type="STRING" id="763665.A0A2G5BIU8"/>
<dbReference type="GO" id="GO:0019901">
    <property type="term" value="F:protein kinase binding"/>
    <property type="evidence" value="ECO:0007669"/>
    <property type="project" value="InterPro"/>
</dbReference>
<evidence type="ECO:0000313" key="4">
    <source>
        <dbReference type="Proteomes" id="UP000242474"/>
    </source>
</evidence>
<accession>A0A2G5BIU8</accession>
<dbReference type="GO" id="GO:0005634">
    <property type="term" value="C:nucleus"/>
    <property type="evidence" value="ECO:0007669"/>
    <property type="project" value="TreeGrafter"/>
</dbReference>
<dbReference type="Pfam" id="PF00134">
    <property type="entry name" value="Cyclin_N"/>
    <property type="match status" value="1"/>
</dbReference>
<dbReference type="PANTHER" id="PTHR15615">
    <property type="match status" value="1"/>
</dbReference>
<dbReference type="Gene3D" id="1.10.472.10">
    <property type="entry name" value="Cyclin-like"/>
    <property type="match status" value="1"/>
</dbReference>
<dbReference type="OrthoDB" id="10250320at2759"/>
<gene>
    <name evidence="3" type="ORF">COEREDRAFT_79477</name>
</gene>
<dbReference type="InterPro" id="IPR036915">
    <property type="entry name" value="Cyclin-like_sf"/>
</dbReference>
<keyword evidence="4" id="KW-1185">Reference proteome</keyword>
<dbReference type="CDD" id="cd20557">
    <property type="entry name" value="CYCLIN_ScPCL1-like"/>
    <property type="match status" value="1"/>
</dbReference>